<dbReference type="AlphaFoldDB" id="A0A5C4MQK5"/>
<dbReference type="Proteomes" id="UP000306740">
    <property type="component" value="Unassembled WGS sequence"/>
</dbReference>
<dbReference type="EMBL" id="VDFR01000056">
    <property type="protein sequence ID" value="TNC46470.1"/>
    <property type="molecule type" value="Genomic_DNA"/>
</dbReference>
<protein>
    <submittedName>
        <fullName evidence="3">Tail fiber protein</fullName>
    </submittedName>
</protein>
<dbReference type="EMBL" id="VDFR01000048">
    <property type="protein sequence ID" value="TNC47199.1"/>
    <property type="molecule type" value="Genomic_DNA"/>
</dbReference>
<proteinExistence type="predicted"/>
<sequence>MGEVRLFAGAVGTGVPANGQILPIAQNTALFSLLGTTYGGDGKTTFALPDLRAAAPDGMTYFLCTVGVFPSRD</sequence>
<reference evidence="3 4" key="1">
    <citation type="submission" date="2019-05" db="EMBL/GenBank/DDBJ databases">
        <title>Mumia sp. nov., isolated from the intestinal contents of plateau pika (Ochotona curzoniae) in the Qinghai-Tibet plateau of China.</title>
        <authorList>
            <person name="Tian Z."/>
        </authorList>
    </citation>
    <scope>NUCLEOTIDE SEQUENCE [LARGE SCALE GENOMIC DNA]</scope>
    <source>
        <strain evidence="4">527</strain>
        <strain evidence="3">Z527</strain>
    </source>
</reference>
<evidence type="ECO:0000313" key="4">
    <source>
        <dbReference type="Proteomes" id="UP000306740"/>
    </source>
</evidence>
<evidence type="ECO:0000259" key="1">
    <source>
        <dbReference type="Pfam" id="PF07484"/>
    </source>
</evidence>
<dbReference type="OrthoDB" id="9810174at2"/>
<evidence type="ECO:0000313" key="2">
    <source>
        <dbReference type="EMBL" id="TNC46470.1"/>
    </source>
</evidence>
<dbReference type="InterPro" id="IPR037053">
    <property type="entry name" value="Phage_tail_collar_dom_sf"/>
</dbReference>
<comment type="caution">
    <text evidence="3">The sequence shown here is derived from an EMBL/GenBank/DDBJ whole genome shotgun (WGS) entry which is preliminary data.</text>
</comment>
<evidence type="ECO:0000313" key="3">
    <source>
        <dbReference type="EMBL" id="TNC47199.1"/>
    </source>
</evidence>
<accession>A0A5C4MQK5</accession>
<organism evidence="3 4">
    <name type="scientific">Mumia zhuanghuii</name>
    <dbReference type="NCBI Taxonomy" id="2585211"/>
    <lineage>
        <taxon>Bacteria</taxon>
        <taxon>Bacillati</taxon>
        <taxon>Actinomycetota</taxon>
        <taxon>Actinomycetes</taxon>
        <taxon>Propionibacteriales</taxon>
        <taxon>Nocardioidaceae</taxon>
        <taxon>Mumia</taxon>
    </lineage>
</organism>
<dbReference type="InterPro" id="IPR011083">
    <property type="entry name" value="Phage_tail_collar_dom"/>
</dbReference>
<name>A0A5C4MQK5_9ACTN</name>
<feature type="domain" description="Phage tail collar" evidence="1">
    <location>
        <begin position="2"/>
        <end position="55"/>
    </location>
</feature>
<dbReference type="SUPFAM" id="SSF88874">
    <property type="entry name" value="Receptor-binding domain of short tail fibre protein gp12"/>
    <property type="match status" value="1"/>
</dbReference>
<gene>
    <name evidence="3" type="ORF">FHE65_11230</name>
    <name evidence="2" type="ORF">FHE65_12445</name>
</gene>
<dbReference type="Pfam" id="PF07484">
    <property type="entry name" value="Collar"/>
    <property type="match status" value="1"/>
</dbReference>
<dbReference type="Gene3D" id="3.90.1340.10">
    <property type="entry name" value="Phage tail collar domain"/>
    <property type="match status" value="1"/>
</dbReference>